<comment type="caution">
    <text evidence="2">The sequence shown here is derived from an EMBL/GenBank/DDBJ whole genome shotgun (WGS) entry which is preliminary data.</text>
</comment>
<feature type="compositionally biased region" description="Basic and acidic residues" evidence="1">
    <location>
        <begin position="344"/>
        <end position="360"/>
    </location>
</feature>
<evidence type="ECO:0000313" key="2">
    <source>
        <dbReference type="EMBL" id="KAF3579741.1"/>
    </source>
</evidence>
<name>A0ABQ7DQI4_BRACR</name>
<proteinExistence type="predicted"/>
<keyword evidence="3" id="KW-1185">Reference proteome</keyword>
<feature type="region of interest" description="Disordered" evidence="1">
    <location>
        <begin position="149"/>
        <end position="174"/>
    </location>
</feature>
<reference evidence="2 3" key="1">
    <citation type="journal article" date="2020" name="BMC Genomics">
        <title>Intraspecific diversification of the crop wild relative Brassica cretica Lam. using demographic model selection.</title>
        <authorList>
            <person name="Kioukis A."/>
            <person name="Michalopoulou V.A."/>
            <person name="Briers L."/>
            <person name="Pirintsos S."/>
            <person name="Studholme D.J."/>
            <person name="Pavlidis P."/>
            <person name="Sarris P.F."/>
        </authorList>
    </citation>
    <scope>NUCLEOTIDE SEQUENCE [LARGE SCALE GENOMIC DNA]</scope>
    <source>
        <strain evidence="3">cv. PFS-1207/04</strain>
    </source>
</reference>
<accession>A0ABQ7DQI4</accession>
<feature type="region of interest" description="Disordered" evidence="1">
    <location>
        <begin position="344"/>
        <end position="374"/>
    </location>
</feature>
<protein>
    <submittedName>
        <fullName evidence="2">Uncharacterized protein</fullName>
    </submittedName>
</protein>
<evidence type="ECO:0000256" key="1">
    <source>
        <dbReference type="SAM" id="MobiDB-lite"/>
    </source>
</evidence>
<organism evidence="2 3">
    <name type="scientific">Brassica cretica</name>
    <name type="common">Mustard</name>
    <dbReference type="NCBI Taxonomy" id="69181"/>
    <lineage>
        <taxon>Eukaryota</taxon>
        <taxon>Viridiplantae</taxon>
        <taxon>Streptophyta</taxon>
        <taxon>Embryophyta</taxon>
        <taxon>Tracheophyta</taxon>
        <taxon>Spermatophyta</taxon>
        <taxon>Magnoliopsida</taxon>
        <taxon>eudicotyledons</taxon>
        <taxon>Gunneridae</taxon>
        <taxon>Pentapetalae</taxon>
        <taxon>rosids</taxon>
        <taxon>malvids</taxon>
        <taxon>Brassicales</taxon>
        <taxon>Brassicaceae</taxon>
        <taxon>Brassiceae</taxon>
        <taxon>Brassica</taxon>
    </lineage>
</organism>
<dbReference type="EMBL" id="QGKV02000649">
    <property type="protein sequence ID" value="KAF3579741.1"/>
    <property type="molecule type" value="Genomic_DNA"/>
</dbReference>
<feature type="compositionally biased region" description="Polar residues" evidence="1">
    <location>
        <begin position="365"/>
        <end position="374"/>
    </location>
</feature>
<sequence>MAKPPRLRIASPRLRLSHLLVSVTPRFLSRLWLQGGAAPKAAASQIWSFFTIWRPLLLSCIDGLHLESLAYMNRKEMEPKEWFGGVWVLGKDKARSSEIVYQGFMKGDPRSDRLDLRRSLDERCKVRARAQGSLGYDLVTVRAASGARETAGDRLAVTGQKTTPRPDPDHPSSSLLSAIRSRCMERRDNPASNRLVQEVFSHPVSKWCPRRGRLEDMKQGGAFEYEIQDGGHELKEKEVGDDPDSQIQQKSWPVSQNAKGINLTCSSELRFFKKKKCEAVKCSPCLSVSTVRPDGDSPWKQKCMERLGNPASNRLVQEVFSHPVSKWCPRRWRLKDMKQGGAFEYEKQDGGHELKEKEVGDDPESQIQQKSWPVSQNAKGINLVPYCK</sequence>
<gene>
    <name evidence="2" type="ORF">DY000_02034245</name>
</gene>
<evidence type="ECO:0000313" key="3">
    <source>
        <dbReference type="Proteomes" id="UP000266723"/>
    </source>
</evidence>
<dbReference type="Proteomes" id="UP000266723">
    <property type="component" value="Unassembled WGS sequence"/>
</dbReference>